<reference evidence="2" key="1">
    <citation type="submission" date="2021-06" db="EMBL/GenBank/DDBJ databases">
        <title>Parelaphostrongylus tenuis whole genome reference sequence.</title>
        <authorList>
            <person name="Garwood T.J."/>
            <person name="Larsen P.A."/>
            <person name="Fountain-Jones N.M."/>
            <person name="Garbe J.R."/>
            <person name="Macchietto M.G."/>
            <person name="Kania S.A."/>
            <person name="Gerhold R.W."/>
            <person name="Richards J.E."/>
            <person name="Wolf T.M."/>
        </authorList>
    </citation>
    <scope>NUCLEOTIDE SEQUENCE</scope>
    <source>
        <strain evidence="2">MNPRO001-30</strain>
        <tissue evidence="2">Meninges</tissue>
    </source>
</reference>
<evidence type="ECO:0000313" key="2">
    <source>
        <dbReference type="EMBL" id="KAJ1347514.1"/>
    </source>
</evidence>
<dbReference type="Proteomes" id="UP001196413">
    <property type="component" value="Unassembled WGS sequence"/>
</dbReference>
<organism evidence="2 3">
    <name type="scientific">Parelaphostrongylus tenuis</name>
    <name type="common">Meningeal worm</name>
    <dbReference type="NCBI Taxonomy" id="148309"/>
    <lineage>
        <taxon>Eukaryota</taxon>
        <taxon>Metazoa</taxon>
        <taxon>Ecdysozoa</taxon>
        <taxon>Nematoda</taxon>
        <taxon>Chromadorea</taxon>
        <taxon>Rhabditida</taxon>
        <taxon>Rhabditina</taxon>
        <taxon>Rhabditomorpha</taxon>
        <taxon>Strongyloidea</taxon>
        <taxon>Metastrongylidae</taxon>
        <taxon>Parelaphostrongylus</taxon>
    </lineage>
</organism>
<sequence length="121" mass="13142">MQVLNVEEDTLGKQRTTRSHGRDGEVGNKPVVAGPASAAASPARAASCSPRRIFSNVPYSSTIILRGQLRVQVRFQTIRPEILRAAAAALHYCGKMESREVEDEYLTAAAAALHYCGKMEI</sequence>
<comment type="caution">
    <text evidence="2">The sequence shown here is derived from an EMBL/GenBank/DDBJ whole genome shotgun (WGS) entry which is preliminary data.</text>
</comment>
<protein>
    <submittedName>
        <fullName evidence="2">Uncharacterized protein</fullName>
    </submittedName>
</protein>
<proteinExistence type="predicted"/>
<evidence type="ECO:0000256" key="1">
    <source>
        <dbReference type="SAM" id="MobiDB-lite"/>
    </source>
</evidence>
<keyword evidence="3" id="KW-1185">Reference proteome</keyword>
<feature type="region of interest" description="Disordered" evidence="1">
    <location>
        <begin position="1"/>
        <end position="34"/>
    </location>
</feature>
<evidence type="ECO:0000313" key="3">
    <source>
        <dbReference type="Proteomes" id="UP001196413"/>
    </source>
</evidence>
<name>A0AAD5QFG4_PARTN</name>
<accession>A0AAD5QFG4</accession>
<dbReference type="AlphaFoldDB" id="A0AAD5QFG4"/>
<gene>
    <name evidence="2" type="ORF">KIN20_002587</name>
</gene>
<dbReference type="EMBL" id="JAHQIW010000324">
    <property type="protein sequence ID" value="KAJ1347514.1"/>
    <property type="molecule type" value="Genomic_DNA"/>
</dbReference>